<reference evidence="6" key="1">
    <citation type="submission" date="2016-10" db="EMBL/GenBank/DDBJ databases">
        <authorList>
            <person name="Varghese N."/>
            <person name="Submissions S."/>
        </authorList>
    </citation>
    <scope>NUCLEOTIDE SEQUENCE [LARGE SCALE GENOMIC DNA]</scope>
    <source>
        <strain evidence="6">CGMCC 1.4250</strain>
    </source>
</reference>
<evidence type="ECO:0000256" key="1">
    <source>
        <dbReference type="ARBA" id="ARBA00023015"/>
    </source>
</evidence>
<protein>
    <submittedName>
        <fullName evidence="5">MerR, DNA binding</fullName>
    </submittedName>
</protein>
<gene>
    <name evidence="5" type="ORF">SAMN04487943_103286</name>
</gene>
<feature type="coiled-coil region" evidence="3">
    <location>
        <begin position="29"/>
        <end position="56"/>
    </location>
</feature>
<keyword evidence="1" id="KW-0805">Transcription regulation</keyword>
<dbReference type="PROSITE" id="PS50937">
    <property type="entry name" value="HTH_MERR_2"/>
    <property type="match status" value="1"/>
</dbReference>
<keyword evidence="3" id="KW-0175">Coiled coil</keyword>
<evidence type="ECO:0000256" key="3">
    <source>
        <dbReference type="SAM" id="Coils"/>
    </source>
</evidence>
<evidence type="ECO:0000313" key="5">
    <source>
        <dbReference type="EMBL" id="SFL72295.1"/>
    </source>
</evidence>
<dbReference type="Pfam" id="PF09278">
    <property type="entry name" value="MerR-DNA-bind"/>
    <property type="match status" value="1"/>
</dbReference>
<dbReference type="InterPro" id="IPR018247">
    <property type="entry name" value="EF_Hand_1_Ca_BS"/>
</dbReference>
<dbReference type="InterPro" id="IPR009061">
    <property type="entry name" value="DNA-bd_dom_put_sf"/>
</dbReference>
<name>A0A1I4K0I7_9BACI</name>
<accession>A0A1I4K0I7</accession>
<dbReference type="PROSITE" id="PS00018">
    <property type="entry name" value="EF_HAND_1"/>
    <property type="match status" value="1"/>
</dbReference>
<dbReference type="Proteomes" id="UP000198565">
    <property type="component" value="Unassembled WGS sequence"/>
</dbReference>
<dbReference type="Gene3D" id="1.10.1660.10">
    <property type="match status" value="1"/>
</dbReference>
<sequence>MKELGFTLKEINKLLGVVDKDETKCIDIIEFSNKKIKDVQEKIKDLQNVERMLMDLQTCCGSPNETGIYECKIIETTLTGKSN</sequence>
<dbReference type="GO" id="GO:0006355">
    <property type="term" value="P:regulation of DNA-templated transcription"/>
    <property type="evidence" value="ECO:0007669"/>
    <property type="project" value="InterPro"/>
</dbReference>
<proteinExistence type="predicted"/>
<keyword evidence="6" id="KW-1185">Reference proteome</keyword>
<dbReference type="InterPro" id="IPR000551">
    <property type="entry name" value="MerR-type_HTH_dom"/>
</dbReference>
<feature type="domain" description="HTH merR-type" evidence="4">
    <location>
        <begin position="1"/>
        <end position="17"/>
    </location>
</feature>
<dbReference type="SUPFAM" id="SSF46955">
    <property type="entry name" value="Putative DNA-binding domain"/>
    <property type="match status" value="1"/>
</dbReference>
<evidence type="ECO:0000313" key="6">
    <source>
        <dbReference type="Proteomes" id="UP000198565"/>
    </source>
</evidence>
<dbReference type="AlphaFoldDB" id="A0A1I4K0I7"/>
<evidence type="ECO:0000259" key="4">
    <source>
        <dbReference type="PROSITE" id="PS50937"/>
    </source>
</evidence>
<dbReference type="STRING" id="334253.SAMN04487943_103286"/>
<dbReference type="GO" id="GO:0003677">
    <property type="term" value="F:DNA binding"/>
    <property type="evidence" value="ECO:0007669"/>
    <property type="project" value="InterPro"/>
</dbReference>
<organism evidence="5 6">
    <name type="scientific">Gracilibacillus orientalis</name>
    <dbReference type="NCBI Taxonomy" id="334253"/>
    <lineage>
        <taxon>Bacteria</taxon>
        <taxon>Bacillati</taxon>
        <taxon>Bacillota</taxon>
        <taxon>Bacilli</taxon>
        <taxon>Bacillales</taxon>
        <taxon>Bacillaceae</taxon>
        <taxon>Gracilibacillus</taxon>
    </lineage>
</organism>
<dbReference type="InterPro" id="IPR015358">
    <property type="entry name" value="Tscrpt_reg_MerR_DNA-bd"/>
</dbReference>
<evidence type="ECO:0000256" key="2">
    <source>
        <dbReference type="ARBA" id="ARBA00023163"/>
    </source>
</evidence>
<dbReference type="EMBL" id="FOTR01000003">
    <property type="protein sequence ID" value="SFL72295.1"/>
    <property type="molecule type" value="Genomic_DNA"/>
</dbReference>
<keyword evidence="2" id="KW-0804">Transcription</keyword>